<proteinExistence type="predicted"/>
<protein>
    <submittedName>
        <fullName evidence="1">Unannotated protein</fullName>
    </submittedName>
</protein>
<accession>A0A6J6EAH3</accession>
<reference evidence="1" key="1">
    <citation type="submission" date="2020-05" db="EMBL/GenBank/DDBJ databases">
        <authorList>
            <person name="Chiriac C."/>
            <person name="Salcher M."/>
            <person name="Ghai R."/>
            <person name="Kavagutti S V."/>
        </authorList>
    </citation>
    <scope>NUCLEOTIDE SEQUENCE</scope>
</reference>
<sequence length="358" mass="40468">MISPQDIASLARMNTSCVTMYLPTHRFGAATRSDAHHLNSMLKDASHQLRTRGIAASIAETILNPFRALSDHEPFWQHQDESLVMFGSPHFWVHYSLPLPVREQLVVNDIFYLRQLTPFLHGNGSFNILALSQNSVKLFKADQFSVEQIESSLLPDSMDEALWYEMQQSELHHRSGAPGITLFHGQGLGDELRKEAISRYFQHVDRAVSELLKDSTDPLVLAGVPYYIPLYKEISHYKYICDDFVEGSVEKRTAEEIHSVAWMAVREKFQEPLHKKIEQFQNVQGSGLTSDSLPDVLEAATEGRIDTLFLGNVHASLDDVIEAMMNTAIRRALNSGAEIYESEAIVNDPSQVRALLRF</sequence>
<name>A0A6J6EAH3_9ZZZZ</name>
<dbReference type="AlphaFoldDB" id="A0A6J6EAH3"/>
<organism evidence="1">
    <name type="scientific">freshwater metagenome</name>
    <dbReference type="NCBI Taxonomy" id="449393"/>
    <lineage>
        <taxon>unclassified sequences</taxon>
        <taxon>metagenomes</taxon>
        <taxon>ecological metagenomes</taxon>
    </lineage>
</organism>
<dbReference type="InterPro" id="IPR041289">
    <property type="entry name" value="Bact_RF_family3"/>
</dbReference>
<gene>
    <name evidence="1" type="ORF">UFOPK1704_00581</name>
</gene>
<dbReference type="Pfam" id="PF18845">
    <property type="entry name" value="baeRF_family3"/>
    <property type="match status" value="1"/>
</dbReference>
<dbReference type="EMBL" id="CAEZTQ010000096">
    <property type="protein sequence ID" value="CAB4573550.1"/>
    <property type="molecule type" value="Genomic_DNA"/>
</dbReference>
<evidence type="ECO:0000313" key="1">
    <source>
        <dbReference type="EMBL" id="CAB4573550.1"/>
    </source>
</evidence>